<gene>
    <name evidence="5" type="primary">rplJ</name>
    <name evidence="6" type="ORF">CK556_03380</name>
</gene>
<protein>
    <recommendedName>
        <fullName evidence="4 5">Large ribosomal subunit protein uL10</fullName>
    </recommendedName>
</protein>
<dbReference type="STRING" id="1336232.GCA_000518825_01030"/>
<keyword evidence="3 5" id="KW-0687">Ribonucleoprotein</keyword>
<keyword evidence="7" id="KW-1185">Reference proteome</keyword>
<comment type="function">
    <text evidence="5">Forms part of the ribosomal stalk, playing a central role in the interaction of the ribosome with GTP-bound translation factors.</text>
</comment>
<dbReference type="GO" id="GO:0006412">
    <property type="term" value="P:translation"/>
    <property type="evidence" value="ECO:0007669"/>
    <property type="project" value="UniProtKB-UniRule"/>
</dbReference>
<keyword evidence="5" id="KW-0694">RNA-binding</keyword>
<proteinExistence type="inferred from homology"/>
<dbReference type="InterPro" id="IPR001790">
    <property type="entry name" value="Ribosomal_uL10"/>
</dbReference>
<accession>A0A249SP20</accession>
<dbReference type="CDD" id="cd05797">
    <property type="entry name" value="Ribosomal_L10"/>
    <property type="match status" value="1"/>
</dbReference>
<dbReference type="NCBIfam" id="NF000955">
    <property type="entry name" value="PRK00099.1-1"/>
    <property type="match status" value="1"/>
</dbReference>
<evidence type="ECO:0000256" key="1">
    <source>
        <dbReference type="ARBA" id="ARBA00008889"/>
    </source>
</evidence>
<comment type="subunit">
    <text evidence="5">Part of the ribosomal stalk of the 50S ribosomal subunit. The N-terminus interacts with L11 and the large rRNA to form the base of the stalk. The C-terminus forms an elongated spine to which L12 dimers bind in a sequential fashion forming a multimeric L10(L12)X complex.</text>
</comment>
<dbReference type="InterPro" id="IPR047865">
    <property type="entry name" value="Ribosomal_uL10_bac_type"/>
</dbReference>
<comment type="similarity">
    <text evidence="1 5">Belongs to the universal ribosomal protein uL10 family.</text>
</comment>
<dbReference type="Pfam" id="PF00466">
    <property type="entry name" value="Ribosomal_L10"/>
    <property type="match status" value="1"/>
</dbReference>
<keyword evidence="5" id="KW-0699">rRNA-binding</keyword>
<dbReference type="AlphaFoldDB" id="A0A249SP20"/>
<dbReference type="InterPro" id="IPR043141">
    <property type="entry name" value="Ribosomal_uL10-like_sf"/>
</dbReference>
<dbReference type="GO" id="GO:0005840">
    <property type="term" value="C:ribosome"/>
    <property type="evidence" value="ECO:0007669"/>
    <property type="project" value="UniProtKB-KW"/>
</dbReference>
<keyword evidence="2 5" id="KW-0689">Ribosomal protein</keyword>
<reference evidence="6 7" key="1">
    <citation type="submission" date="2017-08" db="EMBL/GenBank/DDBJ databases">
        <title>Complete Genome Sequence of Mesoplasma chauliocola.</title>
        <authorList>
            <person name="Knight T.F.Jr."/>
            <person name="Citino T."/>
        </authorList>
    </citation>
    <scope>NUCLEOTIDE SEQUENCE [LARGE SCALE GENOMIC DNA]</scope>
    <source>
        <strain evidence="6 7">CHPA-2</strain>
    </source>
</reference>
<evidence type="ECO:0000313" key="6">
    <source>
        <dbReference type="EMBL" id="ASZ09370.1"/>
    </source>
</evidence>
<evidence type="ECO:0000256" key="4">
    <source>
        <dbReference type="ARBA" id="ARBA00035202"/>
    </source>
</evidence>
<evidence type="ECO:0000256" key="5">
    <source>
        <dbReference type="HAMAP-Rule" id="MF_00362"/>
    </source>
</evidence>
<dbReference type="HAMAP" id="MF_00362">
    <property type="entry name" value="Ribosomal_uL10"/>
    <property type="match status" value="1"/>
</dbReference>
<evidence type="ECO:0000256" key="3">
    <source>
        <dbReference type="ARBA" id="ARBA00023274"/>
    </source>
</evidence>
<dbReference type="Gene3D" id="3.30.70.1730">
    <property type="match status" value="1"/>
</dbReference>
<evidence type="ECO:0000256" key="2">
    <source>
        <dbReference type="ARBA" id="ARBA00022980"/>
    </source>
</evidence>
<dbReference type="SUPFAM" id="SSF160369">
    <property type="entry name" value="Ribosomal protein L10-like"/>
    <property type="match status" value="1"/>
</dbReference>
<name>A0A249SP20_9MOLU</name>
<dbReference type="InterPro" id="IPR022973">
    <property type="entry name" value="Ribosomal_uL10_bac"/>
</dbReference>
<sequence length="166" mass="18247">MSTNRPAHAKKAEIVAEIVSKIQSAQGVAIAEYKHLSVEQMSNLRVQALKQGIEVKVYKDSLVRRAVEELNLTELNEYLTQQNVFIFSNEDAIGAAKLVAKFAKENEALKLKAGIYEGAAMDTAAITEIATLPSKEDLYSMFASSLIYPLRQVMAVINAVADTKKD</sequence>
<dbReference type="KEGG" id="mchc:CK556_03380"/>
<dbReference type="Proteomes" id="UP000232229">
    <property type="component" value="Chromosome"/>
</dbReference>
<organism evidence="6 7">
    <name type="scientific">Mesoplasma chauliocola</name>
    <dbReference type="NCBI Taxonomy" id="216427"/>
    <lineage>
        <taxon>Bacteria</taxon>
        <taxon>Bacillati</taxon>
        <taxon>Mycoplasmatota</taxon>
        <taxon>Mollicutes</taxon>
        <taxon>Entomoplasmatales</taxon>
        <taxon>Entomoplasmataceae</taxon>
        <taxon>Mesoplasma</taxon>
    </lineage>
</organism>
<dbReference type="EMBL" id="CP023173">
    <property type="protein sequence ID" value="ASZ09370.1"/>
    <property type="molecule type" value="Genomic_DNA"/>
</dbReference>
<dbReference type="PANTHER" id="PTHR11560">
    <property type="entry name" value="39S RIBOSOMAL PROTEIN L10, MITOCHONDRIAL"/>
    <property type="match status" value="1"/>
</dbReference>
<dbReference type="RefSeq" id="WP_027875487.1">
    <property type="nucleotide sequence ID" value="NZ_CP023173.1"/>
</dbReference>
<dbReference type="GO" id="GO:0070180">
    <property type="term" value="F:large ribosomal subunit rRNA binding"/>
    <property type="evidence" value="ECO:0007669"/>
    <property type="project" value="UniProtKB-UniRule"/>
</dbReference>
<evidence type="ECO:0000313" key="7">
    <source>
        <dbReference type="Proteomes" id="UP000232229"/>
    </source>
</evidence>
<dbReference type="GO" id="GO:1990904">
    <property type="term" value="C:ribonucleoprotein complex"/>
    <property type="evidence" value="ECO:0007669"/>
    <property type="project" value="UniProtKB-KW"/>
</dbReference>